<proteinExistence type="predicted"/>
<keyword evidence="8" id="KW-0464">Manganese</keyword>
<sequence length="918" mass="102960">MDSALRPRYQLPSALALPLFHWSVALHPIHPIRISHANVFHHLWSLLPSSHRFLSDPRTCEDRVVMDSKRSRYKRAVPRAFSLPFTSKDGSAAWTCFAYTIRFQNFKPGTDPMQHSASDFVLLSPQPLDEEASNICVHLNLPAFASVESKFAYCGVLNVSHDKVEIVKKFNIWLFHLALGKCFALPKVSGEGNKNYYILPCKPITGNIVSSPELLIDWQDVEVALNSSLLYRSKVHFFGGYATLDSQGNRSDHAPEVSGLRMRNGTFQEHDLEDALVTCANNGLPCYIYDILHDLSGSSVCPQPAGRIPMTYSEHYIQKCKYKLEYPNQPLLKGYRLVRAGNYVRRIAAIPNGDSVKPWETMELPPEVCTLHVGLKGKLCRGAMRLPSVLHSLEMSLVAAELRNNIGPPISCFKVQEALTSGACEGSNSYETMELLGDSVLNFVGGVHVYIDFPSCTSEKLHAYRHDIVSNKSLYRCGLACGLPEYIFAELLNTKTWVPPGPALEDLPQKSSARDESSEDMDGQIIGLKTLADVVEALVGVYFLQGDMNSALKAMEWLQVPIPFPANVPEVFLANVQEQMKTRNTLNDHDIATLEKKIGYQFRCKSLLLSSFDFGDEKTFNEAGAVKGSFEFQRLEFLGDSVLDFLIIRHFVQLYPGFNPEQLNDLRQATVNSENFACVAIYHGLHHYLQKMSPVLQEEIMVYAAAVHREGRSPFGIPSQTSPRAIGDLMQTLAGSVLLDSNFDYELVWKVLEPLLSPLATPETVMLHPRRMLEALCQKQDLQLQLQTIQLEGTMEARVYISEICVAISQHYESTVARRLAAFTALRSLQQKRSGLTFYGSMDKPLNDGDHYVGAQMESAKVPGISAAFPDDLSSIYVKKNAARLRAAAEKQPFLMLAYPIFWLFKFFRRPRVLDVEE</sequence>
<keyword evidence="4" id="KW-0677">Repeat</keyword>
<gene>
    <name evidence="11" type="ORF">KC19_3G117100</name>
</gene>
<dbReference type="Gene3D" id="2.170.260.10">
    <property type="entry name" value="paz domain"/>
    <property type="match status" value="1"/>
</dbReference>
<reference evidence="11" key="1">
    <citation type="submission" date="2020-06" db="EMBL/GenBank/DDBJ databases">
        <title>WGS assembly of Ceratodon purpureus strain R40.</title>
        <authorList>
            <person name="Carey S.B."/>
            <person name="Jenkins J."/>
            <person name="Shu S."/>
            <person name="Lovell J.T."/>
            <person name="Sreedasyam A."/>
            <person name="Maumus F."/>
            <person name="Tiley G.P."/>
            <person name="Fernandez-Pozo N."/>
            <person name="Barry K."/>
            <person name="Chen C."/>
            <person name="Wang M."/>
            <person name="Lipzen A."/>
            <person name="Daum C."/>
            <person name="Saski C.A."/>
            <person name="Payton A.C."/>
            <person name="Mcbreen J.C."/>
            <person name="Conrad R.E."/>
            <person name="Kollar L.M."/>
            <person name="Olsson S."/>
            <person name="Huttunen S."/>
            <person name="Landis J.B."/>
            <person name="Wickett N.J."/>
            <person name="Johnson M.G."/>
            <person name="Rensing S.A."/>
            <person name="Grimwood J."/>
            <person name="Schmutz J."/>
            <person name="Mcdaniel S.F."/>
        </authorList>
    </citation>
    <scope>NUCLEOTIDE SEQUENCE</scope>
    <source>
        <strain evidence="11">R40</strain>
    </source>
</reference>
<dbReference type="Proteomes" id="UP000822688">
    <property type="component" value="Chromosome 3"/>
</dbReference>
<dbReference type="GO" id="GO:0005634">
    <property type="term" value="C:nucleus"/>
    <property type="evidence" value="ECO:0007669"/>
    <property type="project" value="TreeGrafter"/>
</dbReference>
<dbReference type="SUPFAM" id="SSF69065">
    <property type="entry name" value="RNase III domain-like"/>
    <property type="match status" value="2"/>
</dbReference>
<evidence type="ECO:0000256" key="2">
    <source>
        <dbReference type="ARBA" id="ARBA00001946"/>
    </source>
</evidence>
<dbReference type="InterPro" id="IPR000999">
    <property type="entry name" value="RNase_III_dom"/>
</dbReference>
<dbReference type="GO" id="GO:0003723">
    <property type="term" value="F:RNA binding"/>
    <property type="evidence" value="ECO:0007669"/>
    <property type="project" value="InterPro"/>
</dbReference>
<comment type="cofactor">
    <cofactor evidence="1">
        <name>Mn(2+)</name>
        <dbReference type="ChEBI" id="CHEBI:29035"/>
    </cofactor>
</comment>
<dbReference type="Pfam" id="PF00636">
    <property type="entry name" value="Ribonuclease_3"/>
    <property type="match status" value="2"/>
</dbReference>
<dbReference type="SMART" id="SM00535">
    <property type="entry name" value="RIBOc"/>
    <property type="match status" value="2"/>
</dbReference>
<dbReference type="GO" id="GO:0030422">
    <property type="term" value="P:siRNA processing"/>
    <property type="evidence" value="ECO:0007669"/>
    <property type="project" value="TreeGrafter"/>
</dbReference>
<dbReference type="AlphaFoldDB" id="A0A8T0IJS5"/>
<evidence type="ECO:0000313" key="12">
    <source>
        <dbReference type="Proteomes" id="UP000822688"/>
    </source>
</evidence>
<keyword evidence="6" id="KW-0255">Endonuclease</keyword>
<protein>
    <submittedName>
        <fullName evidence="11">Uncharacterized protein</fullName>
    </submittedName>
</protein>
<organism evidence="11 12">
    <name type="scientific">Ceratodon purpureus</name>
    <name type="common">Fire moss</name>
    <name type="synonym">Dicranum purpureum</name>
    <dbReference type="NCBI Taxonomy" id="3225"/>
    <lineage>
        <taxon>Eukaryota</taxon>
        <taxon>Viridiplantae</taxon>
        <taxon>Streptophyta</taxon>
        <taxon>Embryophyta</taxon>
        <taxon>Bryophyta</taxon>
        <taxon>Bryophytina</taxon>
        <taxon>Bryopsida</taxon>
        <taxon>Dicranidae</taxon>
        <taxon>Pseudoditrichales</taxon>
        <taxon>Ditrichaceae</taxon>
        <taxon>Ceratodon</taxon>
    </lineage>
</organism>
<feature type="domain" description="PAZ" evidence="10">
    <location>
        <begin position="249"/>
        <end position="373"/>
    </location>
</feature>
<keyword evidence="12" id="KW-1185">Reference proteome</keyword>
<name>A0A8T0IJS5_CERPU</name>
<dbReference type="PANTHER" id="PTHR14950">
    <property type="entry name" value="DICER-RELATED"/>
    <property type="match status" value="1"/>
</dbReference>
<dbReference type="EMBL" id="CM026423">
    <property type="protein sequence ID" value="KAG0583199.1"/>
    <property type="molecule type" value="Genomic_DNA"/>
</dbReference>
<evidence type="ECO:0000256" key="5">
    <source>
        <dbReference type="ARBA" id="ARBA00022741"/>
    </source>
</evidence>
<evidence type="ECO:0000256" key="7">
    <source>
        <dbReference type="ARBA" id="ARBA00022801"/>
    </source>
</evidence>
<evidence type="ECO:0000313" key="11">
    <source>
        <dbReference type="EMBL" id="KAG0583199.1"/>
    </source>
</evidence>
<dbReference type="InterPro" id="IPR036085">
    <property type="entry name" value="PAZ_dom_sf"/>
</dbReference>
<feature type="domain" description="RNase III" evidence="9">
    <location>
        <begin position="415"/>
        <end position="547"/>
    </location>
</feature>
<evidence type="ECO:0000259" key="10">
    <source>
        <dbReference type="PROSITE" id="PS50821"/>
    </source>
</evidence>
<evidence type="ECO:0000256" key="6">
    <source>
        <dbReference type="ARBA" id="ARBA00022759"/>
    </source>
</evidence>
<dbReference type="GO" id="GO:0005737">
    <property type="term" value="C:cytoplasm"/>
    <property type="evidence" value="ECO:0007669"/>
    <property type="project" value="TreeGrafter"/>
</dbReference>
<dbReference type="SMART" id="SM00949">
    <property type="entry name" value="PAZ"/>
    <property type="match status" value="1"/>
</dbReference>
<dbReference type="SUPFAM" id="SSF101690">
    <property type="entry name" value="PAZ domain"/>
    <property type="match status" value="1"/>
</dbReference>
<keyword evidence="7" id="KW-0378">Hydrolase</keyword>
<dbReference type="CDD" id="cd00593">
    <property type="entry name" value="RIBOc"/>
    <property type="match status" value="2"/>
</dbReference>
<dbReference type="PROSITE" id="PS00517">
    <property type="entry name" value="RNASE_3_1"/>
    <property type="match status" value="1"/>
</dbReference>
<keyword evidence="3" id="KW-0540">Nuclease</keyword>
<evidence type="ECO:0000259" key="9">
    <source>
        <dbReference type="PROSITE" id="PS50142"/>
    </source>
</evidence>
<keyword evidence="5" id="KW-0547">Nucleotide-binding</keyword>
<dbReference type="Gene3D" id="1.10.1520.10">
    <property type="entry name" value="Ribonuclease III domain"/>
    <property type="match status" value="2"/>
</dbReference>
<evidence type="ECO:0000256" key="3">
    <source>
        <dbReference type="ARBA" id="ARBA00022722"/>
    </source>
</evidence>
<dbReference type="PANTHER" id="PTHR14950:SF73">
    <property type="entry name" value="MINIMAL DICER"/>
    <property type="match status" value="1"/>
</dbReference>
<dbReference type="GO" id="GO:0004525">
    <property type="term" value="F:ribonuclease III activity"/>
    <property type="evidence" value="ECO:0007669"/>
    <property type="project" value="InterPro"/>
</dbReference>
<dbReference type="OrthoDB" id="6513042at2759"/>
<dbReference type="PROSITE" id="PS50142">
    <property type="entry name" value="RNASE_3_2"/>
    <property type="match status" value="2"/>
</dbReference>
<evidence type="ECO:0000256" key="1">
    <source>
        <dbReference type="ARBA" id="ARBA00001936"/>
    </source>
</evidence>
<evidence type="ECO:0000256" key="8">
    <source>
        <dbReference type="ARBA" id="ARBA00023211"/>
    </source>
</evidence>
<evidence type="ECO:0000256" key="4">
    <source>
        <dbReference type="ARBA" id="ARBA00022737"/>
    </source>
</evidence>
<dbReference type="PROSITE" id="PS50821">
    <property type="entry name" value="PAZ"/>
    <property type="match status" value="1"/>
</dbReference>
<comment type="cofactor">
    <cofactor evidence="2">
        <name>Mg(2+)</name>
        <dbReference type="ChEBI" id="CHEBI:18420"/>
    </cofactor>
</comment>
<comment type="caution">
    <text evidence="11">The sequence shown here is derived from an EMBL/GenBank/DDBJ whole genome shotgun (WGS) entry which is preliminary data.</text>
</comment>
<dbReference type="InterPro" id="IPR036389">
    <property type="entry name" value="RNase_III_sf"/>
</dbReference>
<dbReference type="InterPro" id="IPR003100">
    <property type="entry name" value="PAZ_dom"/>
</dbReference>
<accession>A0A8T0IJS5</accession>
<dbReference type="GO" id="GO:0000166">
    <property type="term" value="F:nucleotide binding"/>
    <property type="evidence" value="ECO:0007669"/>
    <property type="project" value="UniProtKB-KW"/>
</dbReference>
<feature type="domain" description="RNase III" evidence="9">
    <location>
        <begin position="591"/>
        <end position="742"/>
    </location>
</feature>